<evidence type="ECO:0000256" key="1">
    <source>
        <dbReference type="ARBA" id="ARBA00022755"/>
    </source>
</evidence>
<comment type="catalytic activity">
    <reaction evidence="3">
        <text>5-carboxyamino-1-(5-phospho-D-ribosyl)imidazole + H(+) = 5-amino-1-(5-phospho-D-ribosyl)imidazole-4-carboxylate</text>
        <dbReference type="Rhea" id="RHEA:13193"/>
        <dbReference type="ChEBI" id="CHEBI:15378"/>
        <dbReference type="ChEBI" id="CHEBI:58730"/>
        <dbReference type="ChEBI" id="CHEBI:77657"/>
        <dbReference type="EC" id="5.4.99.18"/>
    </reaction>
</comment>
<dbReference type="InterPro" id="IPR024694">
    <property type="entry name" value="PurE_prokaryotes"/>
</dbReference>
<accession>A0A1G5WCY5</accession>
<comment type="similarity">
    <text evidence="3">Belongs to the AIR carboxylase family. Class I subfamily.</text>
</comment>
<dbReference type="Proteomes" id="UP000323439">
    <property type="component" value="Unassembled WGS sequence"/>
</dbReference>
<organism evidence="5 6">
    <name type="scientific">Methanobrevibacter millerae</name>
    <dbReference type="NCBI Taxonomy" id="230361"/>
    <lineage>
        <taxon>Archaea</taxon>
        <taxon>Methanobacteriati</taxon>
        <taxon>Methanobacteriota</taxon>
        <taxon>Methanomada group</taxon>
        <taxon>Methanobacteria</taxon>
        <taxon>Methanobacteriales</taxon>
        <taxon>Methanobacteriaceae</taxon>
        <taxon>Methanobrevibacter</taxon>
    </lineage>
</organism>
<dbReference type="Gene3D" id="3.40.50.1970">
    <property type="match status" value="2"/>
</dbReference>
<keyword evidence="6" id="KW-1185">Reference proteome</keyword>
<dbReference type="PANTHER" id="PTHR23046:SF2">
    <property type="entry name" value="PHOSPHORIBOSYLAMINOIMIDAZOLE CARBOXYLASE"/>
    <property type="match status" value="1"/>
</dbReference>
<dbReference type="AlphaFoldDB" id="A0A1G5WCY5"/>
<dbReference type="HAMAP" id="MF_01929">
    <property type="entry name" value="PurE_classI"/>
    <property type="match status" value="1"/>
</dbReference>
<keyword evidence="2 3" id="KW-0413">Isomerase</keyword>
<dbReference type="EMBL" id="FMXB01000009">
    <property type="protein sequence ID" value="SDA55933.1"/>
    <property type="molecule type" value="Genomic_DNA"/>
</dbReference>
<feature type="binding site" evidence="3">
    <location>
        <position position="14"/>
    </location>
    <ligand>
        <name>substrate</name>
    </ligand>
</feature>
<dbReference type="InterPro" id="IPR033747">
    <property type="entry name" value="PurE_ClassI"/>
</dbReference>
<protein>
    <recommendedName>
        <fullName evidence="3">N5-carboxyaminoimidazole ribonucleotide mutase</fullName>
        <shortName evidence="3">N5-CAIR mutase</shortName>
        <ecNumber evidence="3">5.4.99.18</ecNumber>
    </recommendedName>
    <alternativeName>
        <fullName evidence="3">5-(carboxyamino)imidazole ribonucleotide mutase</fullName>
    </alternativeName>
</protein>
<keyword evidence="1 3" id="KW-0658">Purine biosynthesis</keyword>
<evidence type="ECO:0000256" key="3">
    <source>
        <dbReference type="HAMAP-Rule" id="MF_01929"/>
    </source>
</evidence>
<evidence type="ECO:0000313" key="6">
    <source>
        <dbReference type="Proteomes" id="UP000323439"/>
    </source>
</evidence>
<feature type="binding site" evidence="3">
    <location>
        <position position="41"/>
    </location>
    <ligand>
        <name>substrate</name>
    </ligand>
</feature>
<comment type="pathway">
    <text evidence="3">Purine metabolism; IMP biosynthesis via de novo pathway; 5-amino-1-(5-phospho-D-ribosyl)imidazole-4-carboxylate from 5-amino-1-(5-phospho-D-ribosyl)imidazole (N5-CAIR route): step 2/2.</text>
</comment>
<dbReference type="UniPathway" id="UPA00074">
    <property type="reaction ID" value="UER00943"/>
</dbReference>
<dbReference type="EC" id="5.4.99.18" evidence="3"/>
<feature type="binding site" evidence="3">
    <location>
        <position position="11"/>
    </location>
    <ligand>
        <name>substrate</name>
    </ligand>
</feature>
<dbReference type="Pfam" id="PF00731">
    <property type="entry name" value="AIRC"/>
    <property type="match status" value="2"/>
</dbReference>
<comment type="function">
    <text evidence="3">Catalyzes the conversion of N5-carboxyaminoimidazole ribonucleotide (N5-CAIR) to 4-carboxy-5-aminoimidazole ribonucleotide (CAIR).</text>
</comment>
<sequence length="340" mass="37061">MVPKVMIILGSGSDIAIAEKCMDIFEKLEIPYSLKIASAHRTPKLVREIVKQATDAGIEVFIGIAGLAAHLPGAIAAYTPRPVIGVPVDVKTGGIDALDSCVQMPYPSPIATVGIDRGDNGAILAAQFMAIHDDEIRQKVIKLRKEYERKVYDSNKIVDELEDKKYLVKDFLSVENMEISDDEFVEIDDRLIKKDADVAIIAGRHSDLITAKKVAATLDRLKISYNMKVVCPIRSNQKFKSYVKSVENSKIFIGISSNSSQVTGALVGLTDRPVIGVPCENELGREHMLTTVNMPPGVPVATVGINNGRNAGVLTGEILSIKDTNIIELLTKLKDKKINL</sequence>
<proteinExistence type="inferred from homology"/>
<feature type="domain" description="PurE" evidence="4">
    <location>
        <begin position="3"/>
        <end position="151"/>
    </location>
</feature>
<dbReference type="NCBIfam" id="TIGR01162">
    <property type="entry name" value="purE"/>
    <property type="match status" value="1"/>
</dbReference>
<dbReference type="GO" id="GO:0006189">
    <property type="term" value="P:'de novo' IMP biosynthetic process"/>
    <property type="evidence" value="ECO:0007669"/>
    <property type="project" value="UniProtKB-UniRule"/>
</dbReference>
<gene>
    <name evidence="3" type="primary">purE</name>
    <name evidence="5" type="ORF">SAMN02910315_01330</name>
</gene>
<dbReference type="InterPro" id="IPR000031">
    <property type="entry name" value="PurE_dom"/>
</dbReference>
<evidence type="ECO:0000313" key="5">
    <source>
        <dbReference type="EMBL" id="SDA55933.1"/>
    </source>
</evidence>
<evidence type="ECO:0000256" key="2">
    <source>
        <dbReference type="ARBA" id="ARBA00023235"/>
    </source>
</evidence>
<dbReference type="PANTHER" id="PTHR23046">
    <property type="entry name" value="PHOSPHORIBOSYLAMINOIMIDAZOLE CARBOXYLASE CATALYTIC SUBUNIT"/>
    <property type="match status" value="1"/>
</dbReference>
<name>A0A1G5WCY5_9EURY</name>
<dbReference type="GO" id="GO:0034023">
    <property type="term" value="F:5-(carboxyamino)imidazole ribonucleotide mutase activity"/>
    <property type="evidence" value="ECO:0007669"/>
    <property type="project" value="UniProtKB-UniRule"/>
</dbReference>
<dbReference type="STRING" id="230361.sm9_2301"/>
<dbReference type="SUPFAM" id="SSF52255">
    <property type="entry name" value="N5-CAIR mutase (phosphoribosylaminoimidazole carboxylase, PurE)"/>
    <property type="match status" value="2"/>
</dbReference>
<dbReference type="OrthoDB" id="9473at2157"/>
<dbReference type="RefSeq" id="WP_149731880.1">
    <property type="nucleotide sequence ID" value="NZ_FMXB01000009.1"/>
</dbReference>
<reference evidence="5 6" key="1">
    <citation type="submission" date="2016-10" db="EMBL/GenBank/DDBJ databases">
        <authorList>
            <person name="Varghese N."/>
            <person name="Submissions S."/>
        </authorList>
    </citation>
    <scope>NUCLEOTIDE SEQUENCE [LARGE SCALE GENOMIC DNA]</scope>
    <source>
        <strain evidence="5 6">DSM 16643</strain>
    </source>
</reference>
<evidence type="ECO:0000259" key="4">
    <source>
        <dbReference type="SMART" id="SM01001"/>
    </source>
</evidence>
<feature type="domain" description="PurE" evidence="4">
    <location>
        <begin position="196"/>
        <end position="340"/>
    </location>
</feature>
<dbReference type="SMART" id="SM01001">
    <property type="entry name" value="AIRC"/>
    <property type="match status" value="2"/>
</dbReference>